<dbReference type="EMBL" id="GBRH01216272">
    <property type="protein sequence ID" value="JAD81623.1"/>
    <property type="molecule type" value="Transcribed_RNA"/>
</dbReference>
<protein>
    <submittedName>
        <fullName evidence="1">Uncharacterized protein</fullName>
    </submittedName>
</protein>
<dbReference type="AlphaFoldDB" id="A0A0A9D4N1"/>
<sequence length="22" mass="2558">MSLIFPINELTVIWGALFNYLC</sequence>
<reference evidence="1" key="1">
    <citation type="submission" date="2014-09" db="EMBL/GenBank/DDBJ databases">
        <authorList>
            <person name="Magalhaes I.L.F."/>
            <person name="Oliveira U."/>
            <person name="Santos F.R."/>
            <person name="Vidigal T.H.D.A."/>
            <person name="Brescovit A.D."/>
            <person name="Santos A.J."/>
        </authorList>
    </citation>
    <scope>NUCLEOTIDE SEQUENCE</scope>
    <source>
        <tissue evidence="1">Shoot tissue taken approximately 20 cm above the soil surface</tissue>
    </source>
</reference>
<reference evidence="1" key="2">
    <citation type="journal article" date="2015" name="Data Brief">
        <title>Shoot transcriptome of the giant reed, Arundo donax.</title>
        <authorList>
            <person name="Barrero R.A."/>
            <person name="Guerrero F.D."/>
            <person name="Moolhuijzen P."/>
            <person name="Goolsby J.A."/>
            <person name="Tidwell J."/>
            <person name="Bellgard S.E."/>
            <person name="Bellgard M.I."/>
        </authorList>
    </citation>
    <scope>NUCLEOTIDE SEQUENCE</scope>
    <source>
        <tissue evidence="1">Shoot tissue taken approximately 20 cm above the soil surface</tissue>
    </source>
</reference>
<name>A0A0A9D4N1_ARUDO</name>
<proteinExistence type="predicted"/>
<evidence type="ECO:0000313" key="1">
    <source>
        <dbReference type="EMBL" id="JAD81623.1"/>
    </source>
</evidence>
<accession>A0A0A9D4N1</accession>
<organism evidence="1">
    <name type="scientific">Arundo donax</name>
    <name type="common">Giant reed</name>
    <name type="synonym">Donax arundinaceus</name>
    <dbReference type="NCBI Taxonomy" id="35708"/>
    <lineage>
        <taxon>Eukaryota</taxon>
        <taxon>Viridiplantae</taxon>
        <taxon>Streptophyta</taxon>
        <taxon>Embryophyta</taxon>
        <taxon>Tracheophyta</taxon>
        <taxon>Spermatophyta</taxon>
        <taxon>Magnoliopsida</taxon>
        <taxon>Liliopsida</taxon>
        <taxon>Poales</taxon>
        <taxon>Poaceae</taxon>
        <taxon>PACMAD clade</taxon>
        <taxon>Arundinoideae</taxon>
        <taxon>Arundineae</taxon>
        <taxon>Arundo</taxon>
    </lineage>
</organism>